<dbReference type="PANTHER" id="PTHR13966:SF5">
    <property type="entry name" value="ENDONUCLEASE G, MITOCHONDRIAL"/>
    <property type="match status" value="1"/>
</dbReference>
<keyword evidence="2" id="KW-0479">Metal-binding</keyword>
<dbReference type="Gene3D" id="3.40.570.10">
    <property type="entry name" value="Extracellular Endonuclease, subunit A"/>
    <property type="match status" value="1"/>
</dbReference>
<dbReference type="Pfam" id="PF01223">
    <property type="entry name" value="Endonuclease_NS"/>
    <property type="match status" value="1"/>
</dbReference>
<keyword evidence="7" id="KW-1185">Reference proteome</keyword>
<dbReference type="CDD" id="cd00091">
    <property type="entry name" value="NUC"/>
    <property type="match status" value="1"/>
</dbReference>
<dbReference type="InterPro" id="IPR044929">
    <property type="entry name" value="DNA/RNA_non-sp_Endonuclease_sf"/>
</dbReference>
<dbReference type="RefSeq" id="WP_196100024.1">
    <property type="nucleotide sequence ID" value="NZ_CP064939.1"/>
</dbReference>
<dbReference type="SMART" id="SM00892">
    <property type="entry name" value="Endonuclease_NS"/>
    <property type="match status" value="1"/>
</dbReference>
<dbReference type="InterPro" id="IPR001604">
    <property type="entry name" value="Endo_G_ENPP1-like_dom"/>
</dbReference>
<sequence>MKFKNILIYSGFIGVLSLSACSKKTAVEEETPVTPPKAATAYAITETFESGTKASYALDSVQLLTGKWALSDALLGNLAADAKNGAKSVRLRTGYLSMNFDITGTKMIYVSHAKYGTDANSTWQLLASTDGGKSYAQLGTDINETSTILVTDSFKVSTTGKIRFQIKKAGTTRINIDDISFKGTGDPGITVGAPNTDPTDNGNTGTAAPGRGTPEAGADAPPAGGDNSNLLFGNPSGAQATIVSAENYFIDQKYYVESYSVTRGIPNWVSWHLDPNNFNGAVTRKDDFASFTGLPANWYQVQSNSYSGSGFERSHNCPSGDRTSSSNANSATFLMTNMIPQAPNNNQKTWESFESYLRAQALNGYEVYVIMGSYGTGGIGSASASVINTINNGKVTVPSNVWKVAVLLKTGDNDLSRVTASTRVIAINTPNVNTIGANWKNYIVTVKDIESATGYNLLSNLPQNIQDVVEKVKDPGN</sequence>
<evidence type="ECO:0000256" key="1">
    <source>
        <dbReference type="PIRSR" id="PIRSR640255-1"/>
    </source>
</evidence>
<reference evidence="6 7" key="1">
    <citation type="submission" date="2020-11" db="EMBL/GenBank/DDBJ databases">
        <title>Pedobacter endophytica, an endophytic bacteria isolated form Carex pumila.</title>
        <authorList>
            <person name="Peng Y."/>
            <person name="Jiang L."/>
            <person name="Lee J."/>
        </authorList>
    </citation>
    <scope>NUCLEOTIDE SEQUENCE [LARGE SCALE GENOMIC DNA]</scope>
    <source>
        <strain evidence="6 7">JBR3-12</strain>
    </source>
</reference>
<evidence type="ECO:0000256" key="3">
    <source>
        <dbReference type="SAM" id="MobiDB-lite"/>
    </source>
</evidence>
<evidence type="ECO:0000259" key="5">
    <source>
        <dbReference type="SMART" id="SM00892"/>
    </source>
</evidence>
<feature type="compositionally biased region" description="Low complexity" evidence="3">
    <location>
        <begin position="193"/>
        <end position="207"/>
    </location>
</feature>
<proteinExistence type="predicted"/>
<keyword evidence="6" id="KW-0255">Endonuclease</keyword>
<dbReference type="GO" id="GO:0046872">
    <property type="term" value="F:metal ion binding"/>
    <property type="evidence" value="ECO:0007669"/>
    <property type="project" value="UniProtKB-KW"/>
</dbReference>
<accession>A0A7S9L144</accession>
<dbReference type="EMBL" id="CP064939">
    <property type="protein sequence ID" value="QPH40570.1"/>
    <property type="molecule type" value="Genomic_DNA"/>
</dbReference>
<dbReference type="PROSITE" id="PS51257">
    <property type="entry name" value="PROKAR_LIPOPROTEIN"/>
    <property type="match status" value="1"/>
</dbReference>
<dbReference type="GO" id="GO:0003676">
    <property type="term" value="F:nucleic acid binding"/>
    <property type="evidence" value="ECO:0007669"/>
    <property type="project" value="InterPro"/>
</dbReference>
<dbReference type="InterPro" id="IPR044925">
    <property type="entry name" value="His-Me_finger_sf"/>
</dbReference>
<feature type="domain" description="DNA/RNA non-specific endonuclease/pyrophosphatase/phosphodiesterase" evidence="5">
    <location>
        <begin position="251"/>
        <end position="464"/>
    </location>
</feature>
<keyword evidence="6" id="KW-0378">Hydrolase</keyword>
<dbReference type="InterPro" id="IPR040255">
    <property type="entry name" value="Non-specific_endonuclease"/>
</dbReference>
<feature type="domain" description="ENPP1-3/EXOG-like endonuclease/phosphodiesterase" evidence="4">
    <location>
        <begin position="252"/>
        <end position="464"/>
    </location>
</feature>
<feature type="binding site" evidence="2">
    <location>
        <position position="346"/>
    </location>
    <ligand>
        <name>Mg(2+)</name>
        <dbReference type="ChEBI" id="CHEBI:18420"/>
        <note>catalytic</note>
    </ligand>
</feature>
<evidence type="ECO:0000256" key="2">
    <source>
        <dbReference type="PIRSR" id="PIRSR640255-2"/>
    </source>
</evidence>
<dbReference type="GO" id="GO:0004519">
    <property type="term" value="F:endonuclease activity"/>
    <property type="evidence" value="ECO:0007669"/>
    <property type="project" value="UniProtKB-KW"/>
</dbReference>
<feature type="compositionally biased region" description="Low complexity" evidence="3">
    <location>
        <begin position="216"/>
        <end position="226"/>
    </location>
</feature>
<evidence type="ECO:0000313" key="7">
    <source>
        <dbReference type="Proteomes" id="UP000594759"/>
    </source>
</evidence>
<evidence type="ECO:0000259" key="4">
    <source>
        <dbReference type="SMART" id="SM00477"/>
    </source>
</evidence>
<dbReference type="AlphaFoldDB" id="A0A7S9L144"/>
<dbReference type="InterPro" id="IPR020821">
    <property type="entry name" value="ENPP1-3/EXOG-like_nuc-like"/>
</dbReference>
<dbReference type="SUPFAM" id="SSF54060">
    <property type="entry name" value="His-Me finger endonucleases"/>
    <property type="match status" value="1"/>
</dbReference>
<dbReference type="PANTHER" id="PTHR13966">
    <property type="entry name" value="ENDONUCLEASE RELATED"/>
    <property type="match status" value="1"/>
</dbReference>
<protein>
    <submittedName>
        <fullName evidence="6">DNA/RNA non-specific endonuclease</fullName>
    </submittedName>
</protein>
<feature type="active site" description="Proton acceptor" evidence="1">
    <location>
        <position position="315"/>
    </location>
</feature>
<keyword evidence="6" id="KW-0540">Nuclease</keyword>
<name>A0A7S9L144_9SPHI</name>
<dbReference type="KEGG" id="pex:IZT61_04635"/>
<feature type="region of interest" description="Disordered" evidence="3">
    <location>
        <begin position="185"/>
        <end position="232"/>
    </location>
</feature>
<evidence type="ECO:0000313" key="6">
    <source>
        <dbReference type="EMBL" id="QPH40570.1"/>
    </source>
</evidence>
<gene>
    <name evidence="6" type="ORF">IZT61_04635</name>
</gene>
<dbReference type="SMART" id="SM00477">
    <property type="entry name" value="NUC"/>
    <property type="match status" value="1"/>
</dbReference>
<organism evidence="6 7">
    <name type="scientific">Pedobacter endophyticus</name>
    <dbReference type="NCBI Taxonomy" id="2789740"/>
    <lineage>
        <taxon>Bacteria</taxon>
        <taxon>Pseudomonadati</taxon>
        <taxon>Bacteroidota</taxon>
        <taxon>Sphingobacteriia</taxon>
        <taxon>Sphingobacteriales</taxon>
        <taxon>Sphingobacteriaceae</taxon>
        <taxon>Pedobacter</taxon>
    </lineage>
</organism>
<dbReference type="Proteomes" id="UP000594759">
    <property type="component" value="Chromosome"/>
</dbReference>
<dbReference type="GO" id="GO:0016787">
    <property type="term" value="F:hydrolase activity"/>
    <property type="evidence" value="ECO:0007669"/>
    <property type="project" value="InterPro"/>
</dbReference>